<proteinExistence type="predicted"/>
<comment type="caution">
    <text evidence="2">The sequence shown here is derived from an EMBL/GenBank/DDBJ whole genome shotgun (WGS) entry which is preliminary data.</text>
</comment>
<dbReference type="PANTHER" id="PTHR13170">
    <property type="entry name" value="O-GLCNACASE"/>
    <property type="match status" value="1"/>
</dbReference>
<dbReference type="SUPFAM" id="SSF55729">
    <property type="entry name" value="Acyl-CoA N-acyltransferases (Nat)"/>
    <property type="match status" value="1"/>
</dbReference>
<keyword evidence="3" id="KW-1185">Reference proteome</keyword>
<evidence type="ECO:0000259" key="1">
    <source>
        <dbReference type="PROSITE" id="PS51186"/>
    </source>
</evidence>
<organism evidence="2 3">
    <name type="scientific">Nonomuraea insulae</name>
    <dbReference type="NCBI Taxonomy" id="1616787"/>
    <lineage>
        <taxon>Bacteria</taxon>
        <taxon>Bacillati</taxon>
        <taxon>Actinomycetota</taxon>
        <taxon>Actinomycetes</taxon>
        <taxon>Streptosporangiales</taxon>
        <taxon>Streptosporangiaceae</taxon>
        <taxon>Nonomuraea</taxon>
    </lineage>
</organism>
<dbReference type="PANTHER" id="PTHR13170:SF16">
    <property type="entry name" value="PROTEIN O-GLCNACASE"/>
    <property type="match status" value="1"/>
</dbReference>
<evidence type="ECO:0000313" key="3">
    <source>
        <dbReference type="Proteomes" id="UP001596058"/>
    </source>
</evidence>
<gene>
    <name evidence="2" type="ORF">ACFPZ3_52800</name>
</gene>
<reference evidence="3" key="1">
    <citation type="journal article" date="2019" name="Int. J. Syst. Evol. Microbiol.">
        <title>The Global Catalogue of Microorganisms (GCM) 10K type strain sequencing project: providing services to taxonomists for standard genome sequencing and annotation.</title>
        <authorList>
            <consortium name="The Broad Institute Genomics Platform"/>
            <consortium name="The Broad Institute Genome Sequencing Center for Infectious Disease"/>
            <person name="Wu L."/>
            <person name="Ma J."/>
        </authorList>
    </citation>
    <scope>NUCLEOTIDE SEQUENCE [LARGE SCALE GENOMIC DNA]</scope>
    <source>
        <strain evidence="3">CCUG 53903</strain>
    </source>
</reference>
<dbReference type="GO" id="GO:0016746">
    <property type="term" value="F:acyltransferase activity"/>
    <property type="evidence" value="ECO:0007669"/>
    <property type="project" value="UniProtKB-KW"/>
</dbReference>
<dbReference type="EC" id="2.3.1.-" evidence="2"/>
<feature type="domain" description="N-acetyltransferase" evidence="1">
    <location>
        <begin position="84"/>
        <end position="222"/>
    </location>
</feature>
<keyword evidence="2" id="KW-0808">Transferase</keyword>
<name>A0ABW1D5V4_9ACTN</name>
<accession>A0ABW1D5V4</accession>
<protein>
    <submittedName>
        <fullName evidence="2">GNAT family N-acetyltransferase</fullName>
        <ecNumber evidence="2">2.3.1.-</ecNumber>
    </submittedName>
</protein>
<dbReference type="Proteomes" id="UP001596058">
    <property type="component" value="Unassembled WGS sequence"/>
</dbReference>
<keyword evidence="2" id="KW-0012">Acyltransferase</keyword>
<dbReference type="EMBL" id="JBHSPA010000083">
    <property type="protein sequence ID" value="MFC5832590.1"/>
    <property type="molecule type" value="Genomic_DNA"/>
</dbReference>
<dbReference type="InterPro" id="IPR016181">
    <property type="entry name" value="Acyl_CoA_acyltransferase"/>
</dbReference>
<dbReference type="InterPro" id="IPR051822">
    <property type="entry name" value="Glycosyl_Hydrolase_84"/>
</dbReference>
<dbReference type="Gene3D" id="3.40.630.30">
    <property type="match status" value="1"/>
</dbReference>
<dbReference type="InterPro" id="IPR000182">
    <property type="entry name" value="GNAT_dom"/>
</dbReference>
<evidence type="ECO:0000313" key="2">
    <source>
        <dbReference type="EMBL" id="MFC5832590.1"/>
    </source>
</evidence>
<sequence>MSGPAQGPASGPLVRETGGPAVTIRPYQPFDLPGIYRVCLATGDSGRDAGPLHANPDLLGHVWAGPYPVADPGLTFVAADALGVAGYVLATADTVAFEAWRQEHWWPVLREQYPAELATDPGDGMIDWLSVAHLHRAAPPAEELYERYPAHLHIDLLPRAQGRGLGRALIGALFGALRARGVPGLHLGVGSGNPGAHAFYLRMGFTELRRGDWGSTMVIDLG</sequence>
<dbReference type="Pfam" id="PF00583">
    <property type="entry name" value="Acetyltransf_1"/>
    <property type="match status" value="1"/>
</dbReference>
<dbReference type="RefSeq" id="WP_379522029.1">
    <property type="nucleotide sequence ID" value="NZ_JBHSPA010000083.1"/>
</dbReference>
<dbReference type="CDD" id="cd04301">
    <property type="entry name" value="NAT_SF"/>
    <property type="match status" value="1"/>
</dbReference>
<dbReference type="PROSITE" id="PS51186">
    <property type="entry name" value="GNAT"/>
    <property type="match status" value="1"/>
</dbReference>